<evidence type="ECO:0000256" key="9">
    <source>
        <dbReference type="PIRSR" id="PIRSR630616-2"/>
    </source>
</evidence>
<evidence type="ECO:0000256" key="5">
    <source>
        <dbReference type="ARBA" id="ARBA00022840"/>
    </source>
</evidence>
<dbReference type="SMART" id="SM00220">
    <property type="entry name" value="S_TKc"/>
    <property type="match status" value="1"/>
</dbReference>
<dbReference type="SUPFAM" id="SSF56112">
    <property type="entry name" value="Protein kinase-like (PK-like)"/>
    <property type="match status" value="1"/>
</dbReference>
<dbReference type="InterPro" id="IPR017441">
    <property type="entry name" value="Protein_kinase_ATP_BS"/>
</dbReference>
<accession>A0ABD2QAQ5</accession>
<dbReference type="PANTHER" id="PTHR24350">
    <property type="entry name" value="SERINE/THREONINE-PROTEIN KINASE IAL-RELATED"/>
    <property type="match status" value="1"/>
</dbReference>
<dbReference type="GO" id="GO:0004674">
    <property type="term" value="F:protein serine/threonine kinase activity"/>
    <property type="evidence" value="ECO:0007669"/>
    <property type="project" value="UniProtKB-KW"/>
</dbReference>
<evidence type="ECO:0000256" key="11">
    <source>
        <dbReference type="PROSITE-ProRule" id="PRU10141"/>
    </source>
</evidence>
<dbReference type="InterPro" id="IPR011009">
    <property type="entry name" value="Kinase-like_dom_sf"/>
</dbReference>
<proteinExistence type="inferred from homology"/>
<keyword evidence="2" id="KW-0808">Transferase</keyword>
<evidence type="ECO:0000256" key="8">
    <source>
        <dbReference type="PIRSR" id="PIRSR630616-1"/>
    </source>
</evidence>
<dbReference type="PROSITE" id="PS00108">
    <property type="entry name" value="PROTEIN_KINASE_ST"/>
    <property type="match status" value="1"/>
</dbReference>
<evidence type="ECO:0000313" key="15">
    <source>
        <dbReference type="Proteomes" id="UP001626550"/>
    </source>
</evidence>
<feature type="cross-link" description="Glycyl lysine isopeptide (Lys-Gly) (interchain with G-Cter in SUMO2)" evidence="10">
    <location>
        <position position="121"/>
    </location>
</feature>
<comment type="similarity">
    <text evidence="12">Belongs to the protein kinase superfamily.</text>
</comment>
<feature type="active site" description="Proton acceptor" evidence="8">
    <location>
        <position position="119"/>
    </location>
</feature>
<reference evidence="14 15" key="1">
    <citation type="submission" date="2024-11" db="EMBL/GenBank/DDBJ databases">
        <title>Adaptive evolution of stress response genes in parasites aligns with host niche diversity.</title>
        <authorList>
            <person name="Hahn C."/>
            <person name="Resl P."/>
        </authorList>
    </citation>
    <scope>NUCLEOTIDE SEQUENCE [LARGE SCALE GENOMIC DNA]</scope>
    <source>
        <strain evidence="14">EGGRZ-B1_66</strain>
        <tissue evidence="14">Body</tissue>
    </source>
</reference>
<evidence type="ECO:0000256" key="1">
    <source>
        <dbReference type="ARBA" id="ARBA00022527"/>
    </source>
</evidence>
<keyword evidence="4 14" id="KW-0418">Kinase</keyword>
<evidence type="ECO:0000256" key="10">
    <source>
        <dbReference type="PIRSR" id="PIRSR630616-3"/>
    </source>
</evidence>
<feature type="binding site" evidence="9">
    <location>
        <position position="143"/>
    </location>
    <ligand>
        <name>ATP</name>
        <dbReference type="ChEBI" id="CHEBI:30616"/>
    </ligand>
</feature>
<evidence type="ECO:0000256" key="7">
    <source>
        <dbReference type="ARBA" id="ARBA00048679"/>
    </source>
</evidence>
<evidence type="ECO:0000259" key="13">
    <source>
        <dbReference type="PROSITE" id="PS50011"/>
    </source>
</evidence>
<dbReference type="InterPro" id="IPR008271">
    <property type="entry name" value="Ser/Thr_kinase_AS"/>
</dbReference>
<comment type="catalytic activity">
    <reaction evidence="7">
        <text>L-seryl-[protein] + ATP = O-phospho-L-seryl-[protein] + ADP + H(+)</text>
        <dbReference type="Rhea" id="RHEA:17989"/>
        <dbReference type="Rhea" id="RHEA-COMP:9863"/>
        <dbReference type="Rhea" id="RHEA-COMP:11604"/>
        <dbReference type="ChEBI" id="CHEBI:15378"/>
        <dbReference type="ChEBI" id="CHEBI:29999"/>
        <dbReference type="ChEBI" id="CHEBI:30616"/>
        <dbReference type="ChEBI" id="CHEBI:83421"/>
        <dbReference type="ChEBI" id="CHEBI:456216"/>
        <dbReference type="EC" id="2.7.11.1"/>
    </reaction>
</comment>
<evidence type="ECO:0000256" key="2">
    <source>
        <dbReference type="ARBA" id="ARBA00022679"/>
    </source>
</evidence>
<dbReference type="InterPro" id="IPR030616">
    <property type="entry name" value="Aur-like"/>
</dbReference>
<organism evidence="14 15">
    <name type="scientific">Cichlidogyrus casuarinus</name>
    <dbReference type="NCBI Taxonomy" id="1844966"/>
    <lineage>
        <taxon>Eukaryota</taxon>
        <taxon>Metazoa</taxon>
        <taxon>Spiralia</taxon>
        <taxon>Lophotrochozoa</taxon>
        <taxon>Platyhelminthes</taxon>
        <taxon>Monogenea</taxon>
        <taxon>Monopisthocotylea</taxon>
        <taxon>Dactylogyridea</taxon>
        <taxon>Ancyrocephalidae</taxon>
        <taxon>Cichlidogyrus</taxon>
    </lineage>
</organism>
<evidence type="ECO:0000256" key="12">
    <source>
        <dbReference type="RuleBase" id="RU000304"/>
    </source>
</evidence>
<dbReference type="PROSITE" id="PS00107">
    <property type="entry name" value="PROTEIN_KINASE_ATP"/>
    <property type="match status" value="1"/>
</dbReference>
<evidence type="ECO:0000256" key="4">
    <source>
        <dbReference type="ARBA" id="ARBA00022777"/>
    </source>
</evidence>
<evidence type="ECO:0000313" key="14">
    <source>
        <dbReference type="EMBL" id="KAL3316610.1"/>
    </source>
</evidence>
<dbReference type="GO" id="GO:0005524">
    <property type="term" value="F:ATP binding"/>
    <property type="evidence" value="ECO:0007669"/>
    <property type="project" value="UniProtKB-UniRule"/>
</dbReference>
<feature type="domain" description="Protein kinase" evidence="13">
    <location>
        <begin position="21"/>
        <end position="261"/>
    </location>
</feature>
<comment type="caution">
    <text evidence="14">The sequence shown here is derived from an EMBL/GenBank/DDBJ whole genome shotgun (WGS) entry which is preliminary data.</text>
</comment>
<keyword evidence="5 9" id="KW-0067">ATP-binding</keyword>
<keyword evidence="3 9" id="KW-0547">Nucleotide-binding</keyword>
<evidence type="ECO:0000256" key="6">
    <source>
        <dbReference type="ARBA" id="ARBA00047899"/>
    </source>
</evidence>
<dbReference type="AlphaFoldDB" id="A0ABD2QAQ5"/>
<dbReference type="Gene3D" id="1.10.510.10">
    <property type="entry name" value="Transferase(Phosphotransferase) domain 1"/>
    <property type="match status" value="1"/>
</dbReference>
<evidence type="ECO:0000256" key="3">
    <source>
        <dbReference type="ARBA" id="ARBA00022741"/>
    </source>
</evidence>
<keyword evidence="1 12" id="KW-0723">Serine/threonine-protein kinase</keyword>
<dbReference type="PROSITE" id="PS50011">
    <property type="entry name" value="PROTEIN_KINASE_DOM"/>
    <property type="match status" value="1"/>
</dbReference>
<name>A0ABD2QAQ5_9PLAT</name>
<dbReference type="InterPro" id="IPR000719">
    <property type="entry name" value="Prot_kinase_dom"/>
</dbReference>
<protein>
    <submittedName>
        <fullName evidence="14">Serine/threonine-protein kinase 33</fullName>
    </submittedName>
</protein>
<sequence length="275" mass="30974">MDLVNERIECTNLSGQKTIHIELLEELGLGTFGMVYKASTGKNEFAVKFRLANAHIIKIYAQGVHKSKDFIVLELCTGGNLYELVQKFGDQDEAMLKTASYQLVDAISYLHNRGIVHRDIKSDNVLLKKKARSPEEVVVKLIDYGLSVEIDRNHASLKDFCGTLSNMAPEVLEGRLYTCQCDIFSFAAMLLFLLSKSLPEVFTNPSKSALISFYNDHTEEDLVSSLRIGYSVHCVDFLLAGLQLDPVIRISANQMKIHRWFCDHGLTTHTRLINT</sequence>
<dbReference type="Pfam" id="PF00069">
    <property type="entry name" value="Pkinase"/>
    <property type="match status" value="1"/>
</dbReference>
<dbReference type="Proteomes" id="UP001626550">
    <property type="component" value="Unassembled WGS sequence"/>
</dbReference>
<keyword evidence="15" id="KW-1185">Reference proteome</keyword>
<dbReference type="EMBL" id="JBJKFK010000513">
    <property type="protein sequence ID" value="KAL3316610.1"/>
    <property type="molecule type" value="Genomic_DNA"/>
</dbReference>
<comment type="catalytic activity">
    <reaction evidence="6">
        <text>L-threonyl-[protein] + ATP = O-phospho-L-threonyl-[protein] + ADP + H(+)</text>
        <dbReference type="Rhea" id="RHEA:46608"/>
        <dbReference type="Rhea" id="RHEA-COMP:11060"/>
        <dbReference type="Rhea" id="RHEA-COMP:11605"/>
        <dbReference type="ChEBI" id="CHEBI:15378"/>
        <dbReference type="ChEBI" id="CHEBI:30013"/>
        <dbReference type="ChEBI" id="CHEBI:30616"/>
        <dbReference type="ChEBI" id="CHEBI:61977"/>
        <dbReference type="ChEBI" id="CHEBI:456216"/>
        <dbReference type="EC" id="2.7.11.1"/>
    </reaction>
</comment>
<gene>
    <name evidence="14" type="primary">STK33</name>
    <name evidence="14" type="ORF">Ciccas_004742</name>
</gene>
<feature type="binding site" evidence="11">
    <location>
        <position position="48"/>
    </location>
    <ligand>
        <name>ATP</name>
        <dbReference type="ChEBI" id="CHEBI:30616"/>
    </ligand>
</feature>